<dbReference type="GO" id="GO:0006797">
    <property type="term" value="P:polyphosphate metabolic process"/>
    <property type="evidence" value="ECO:0007669"/>
    <property type="project" value="InterPro"/>
</dbReference>
<comment type="caution">
    <text evidence="2">The sequence shown here is derived from an EMBL/GenBank/DDBJ whole genome shotgun (WGS) entry which is preliminary data.</text>
</comment>
<dbReference type="Proteomes" id="UP000216885">
    <property type="component" value="Unassembled WGS sequence"/>
</dbReference>
<accession>A0A261TK36</accession>
<evidence type="ECO:0000313" key="3">
    <source>
        <dbReference type="Proteomes" id="UP000216885"/>
    </source>
</evidence>
<keyword evidence="3" id="KW-1185">Reference proteome</keyword>
<evidence type="ECO:0000259" key="1">
    <source>
        <dbReference type="Pfam" id="PF03976"/>
    </source>
</evidence>
<keyword evidence="2" id="KW-0808">Transferase</keyword>
<evidence type="ECO:0000313" key="2">
    <source>
        <dbReference type="EMBL" id="OZI49994.1"/>
    </source>
</evidence>
<gene>
    <name evidence="2" type="ORF">CAL20_24880</name>
</gene>
<dbReference type="GO" id="GO:0043751">
    <property type="term" value="F:polyphosphate:AMP phosphotransferase activity"/>
    <property type="evidence" value="ECO:0007669"/>
    <property type="project" value="InterPro"/>
</dbReference>
<dbReference type="EMBL" id="NEVQ01000023">
    <property type="protein sequence ID" value="OZI49994.1"/>
    <property type="molecule type" value="Genomic_DNA"/>
</dbReference>
<dbReference type="SUPFAM" id="SSF52540">
    <property type="entry name" value="P-loop containing nucleoside triphosphate hydrolases"/>
    <property type="match status" value="2"/>
</dbReference>
<feature type="domain" description="Polyphosphate kinase-2-related" evidence="1">
    <location>
        <begin position="11"/>
        <end position="235"/>
    </location>
</feature>
<proteinExistence type="predicted"/>
<dbReference type="InterPro" id="IPR022488">
    <property type="entry name" value="PPK2-related"/>
</dbReference>
<feature type="domain" description="Polyphosphate kinase-2-related" evidence="1">
    <location>
        <begin position="266"/>
        <end position="487"/>
    </location>
</feature>
<reference evidence="2 3" key="1">
    <citation type="submission" date="2017-05" db="EMBL/GenBank/DDBJ databases">
        <title>Complete and WGS of Bordetella genogroups.</title>
        <authorList>
            <person name="Spilker T."/>
            <person name="LiPuma J."/>
        </authorList>
    </citation>
    <scope>NUCLEOTIDE SEQUENCE [LARGE SCALE GENOMIC DNA]</scope>
    <source>
        <strain evidence="2 3">AU9919</strain>
    </source>
</reference>
<dbReference type="AlphaFoldDB" id="A0A261TK36"/>
<dbReference type="PANTHER" id="PTHR34383:SF3">
    <property type="entry name" value="POLYPHOSPHATE:AMP PHOSPHOTRANSFERASE"/>
    <property type="match status" value="1"/>
</dbReference>
<dbReference type="InterPro" id="IPR027417">
    <property type="entry name" value="P-loop_NTPase"/>
</dbReference>
<dbReference type="RefSeq" id="WP_094839336.1">
    <property type="nucleotide sequence ID" value="NZ_NEVQ01000023.1"/>
</dbReference>
<dbReference type="Gene3D" id="3.40.50.300">
    <property type="entry name" value="P-loop containing nucleotide triphosphate hydrolases"/>
    <property type="match status" value="2"/>
</dbReference>
<protein>
    <submittedName>
        <fullName evidence="2">Polyphosphate:AMP phosphotransferase</fullName>
    </submittedName>
</protein>
<organism evidence="2 3">
    <name type="scientific">Bordetella genomosp. 4</name>
    <dbReference type="NCBI Taxonomy" id="463044"/>
    <lineage>
        <taxon>Bacteria</taxon>
        <taxon>Pseudomonadati</taxon>
        <taxon>Pseudomonadota</taxon>
        <taxon>Betaproteobacteria</taxon>
        <taxon>Burkholderiales</taxon>
        <taxon>Alcaligenaceae</taxon>
        <taxon>Bordetella</taxon>
    </lineage>
</organism>
<name>A0A261TK36_9BORD</name>
<dbReference type="NCBIfam" id="TIGR03708">
    <property type="entry name" value="poly_P_AMP_trns"/>
    <property type="match status" value="1"/>
</dbReference>
<dbReference type="PANTHER" id="PTHR34383">
    <property type="entry name" value="POLYPHOSPHATE:AMP PHOSPHOTRANSFERASE-RELATED"/>
    <property type="match status" value="1"/>
</dbReference>
<sequence>MFAEAQSDPSLSEDEFEAQEPRLRTALLKAQYRQLERADRSLLIVVAGIDGAGKGAAINLLNEWMDPRHIQTLAFGAPTFDEQERPPFWRYWNELPAKGRIGIVFGSWYAPLLLEASRKKPRPRRMTAYAEAIDRFEAGLAAEGVQIIKLWYHLSAQAQADRTKMLLSSPETAWQVKPADRKVHKKYDRIYRAGQHVIERLNPAHAPWTIIPSADERIRAVRTAQAVLHALQQRSPTPKAQVFSAPALAGRRSPDRLGQLDYHTKIDKDDYESALGLLQGQLARAVRSDAFKKRALILVFEGQDAAGKGGAIRRVTRALDLRQVDIHPISAPTPDELMHPYLWRFWRHMPRHGRIAIFDRSWYGRVLVERVEGFASSAEWRRAYAEINDFERQQTDHGAIVLKFWLAITPEEQLQRFQERERSPFKNFKITPDDWRNREKWNQYASAANDMLARTDTDHAPWHVIGTNDKRYARIHVLKNIVAVLEQTL</sequence>
<dbReference type="InterPro" id="IPR022489">
    <property type="entry name" value="PolyP_AMP_Tfrase"/>
</dbReference>
<dbReference type="Pfam" id="PF03976">
    <property type="entry name" value="PPK2"/>
    <property type="match status" value="2"/>
</dbReference>